<dbReference type="AlphaFoldDB" id="A0A935PY17"/>
<sequence>MYGAGMTPKAAEFLPVLTVRVLEPVAVAPRIEEVTRVDPPTRVARVRPAPTAPPQRKALSPPPPVLTAIASAPAPASFAVAPQAAARSEESLPVAPPAPLVGARYDADYLHNPKPVYPAASRRLGEQGRVVLRVRVSAQGLPLAVEIKQSSGFSRLDEAARAAVERWRFIPARQGSETVDSSVLVPLQFALEA</sequence>
<dbReference type="InterPro" id="IPR037682">
    <property type="entry name" value="TonB_C"/>
</dbReference>
<dbReference type="EMBL" id="JADJMH010000001">
    <property type="protein sequence ID" value="MBK7673350.1"/>
    <property type="molecule type" value="Genomic_DNA"/>
</dbReference>
<keyword evidence="8" id="KW-1133">Transmembrane helix</keyword>
<proteinExistence type="inferred from homology"/>
<dbReference type="InterPro" id="IPR006260">
    <property type="entry name" value="TonB/TolA_C"/>
</dbReference>
<dbReference type="Proteomes" id="UP000697998">
    <property type="component" value="Unassembled WGS sequence"/>
</dbReference>
<dbReference type="GO" id="GO:0031992">
    <property type="term" value="F:energy transducer activity"/>
    <property type="evidence" value="ECO:0007669"/>
    <property type="project" value="TreeGrafter"/>
</dbReference>
<evidence type="ECO:0000256" key="3">
    <source>
        <dbReference type="ARBA" id="ARBA00022448"/>
    </source>
</evidence>
<evidence type="ECO:0000313" key="11">
    <source>
        <dbReference type="EMBL" id="MBK7673350.1"/>
    </source>
</evidence>
<accession>A0A935PY17</accession>
<dbReference type="PANTHER" id="PTHR33446:SF2">
    <property type="entry name" value="PROTEIN TONB"/>
    <property type="match status" value="1"/>
</dbReference>
<dbReference type="Gene3D" id="3.30.1150.10">
    <property type="match status" value="1"/>
</dbReference>
<evidence type="ECO:0000256" key="1">
    <source>
        <dbReference type="ARBA" id="ARBA00004383"/>
    </source>
</evidence>
<evidence type="ECO:0000256" key="2">
    <source>
        <dbReference type="ARBA" id="ARBA00006555"/>
    </source>
</evidence>
<dbReference type="NCBIfam" id="TIGR01352">
    <property type="entry name" value="tonB_Cterm"/>
    <property type="match status" value="1"/>
</dbReference>
<organism evidence="11 12">
    <name type="scientific">Candidatus Accumulibacter proximus</name>
    <dbReference type="NCBI Taxonomy" id="2954385"/>
    <lineage>
        <taxon>Bacteria</taxon>
        <taxon>Pseudomonadati</taxon>
        <taxon>Pseudomonadota</taxon>
        <taxon>Betaproteobacteria</taxon>
        <taxon>Candidatus Accumulibacter</taxon>
    </lineage>
</organism>
<evidence type="ECO:0000256" key="4">
    <source>
        <dbReference type="ARBA" id="ARBA00022475"/>
    </source>
</evidence>
<comment type="subcellular location">
    <subcellularLocation>
        <location evidence="1">Cell inner membrane</location>
        <topology evidence="1">Single-pass membrane protein</topology>
        <orientation evidence="1">Periplasmic side</orientation>
    </subcellularLocation>
</comment>
<name>A0A935PY17_9PROT</name>
<keyword evidence="4" id="KW-1003">Cell membrane</keyword>
<dbReference type="PROSITE" id="PS52015">
    <property type="entry name" value="TONB_CTD"/>
    <property type="match status" value="1"/>
</dbReference>
<keyword evidence="6" id="KW-0812">Transmembrane</keyword>
<evidence type="ECO:0000313" key="12">
    <source>
        <dbReference type="Proteomes" id="UP000697998"/>
    </source>
</evidence>
<evidence type="ECO:0000256" key="9">
    <source>
        <dbReference type="ARBA" id="ARBA00023136"/>
    </source>
</evidence>
<dbReference type="GO" id="GO:0055085">
    <property type="term" value="P:transmembrane transport"/>
    <property type="evidence" value="ECO:0007669"/>
    <property type="project" value="InterPro"/>
</dbReference>
<dbReference type="PANTHER" id="PTHR33446">
    <property type="entry name" value="PROTEIN TONB-RELATED"/>
    <property type="match status" value="1"/>
</dbReference>
<keyword evidence="3" id="KW-0813">Transport</keyword>
<gene>
    <name evidence="11" type="ORF">IPJ27_00480</name>
</gene>
<evidence type="ECO:0000259" key="10">
    <source>
        <dbReference type="PROSITE" id="PS52015"/>
    </source>
</evidence>
<reference evidence="11 12" key="1">
    <citation type="submission" date="2020-10" db="EMBL/GenBank/DDBJ databases">
        <title>Connecting structure to function with the recovery of over 1000 high-quality activated sludge metagenome-assembled genomes encoding full-length rRNA genes using long-read sequencing.</title>
        <authorList>
            <person name="Singleton C.M."/>
            <person name="Petriglieri F."/>
            <person name="Kristensen J.M."/>
            <person name="Kirkegaard R.H."/>
            <person name="Michaelsen T.Y."/>
            <person name="Andersen M.H."/>
            <person name="Karst S.M."/>
            <person name="Dueholm M.S."/>
            <person name="Nielsen P.H."/>
            <person name="Albertsen M."/>
        </authorList>
    </citation>
    <scope>NUCLEOTIDE SEQUENCE [LARGE SCALE GENOMIC DNA]</scope>
    <source>
        <strain evidence="11">EsbW_18-Q3-R4-48_BATAC.285</strain>
    </source>
</reference>
<comment type="similarity">
    <text evidence="2">Belongs to the TonB family.</text>
</comment>
<evidence type="ECO:0000256" key="6">
    <source>
        <dbReference type="ARBA" id="ARBA00022692"/>
    </source>
</evidence>
<evidence type="ECO:0000256" key="8">
    <source>
        <dbReference type="ARBA" id="ARBA00022989"/>
    </source>
</evidence>
<feature type="domain" description="TonB C-terminal" evidence="10">
    <location>
        <begin position="102"/>
        <end position="193"/>
    </location>
</feature>
<comment type="caution">
    <text evidence="11">The sequence shown here is derived from an EMBL/GenBank/DDBJ whole genome shotgun (WGS) entry which is preliminary data.</text>
</comment>
<dbReference type="InterPro" id="IPR051045">
    <property type="entry name" value="TonB-dependent_transducer"/>
</dbReference>
<evidence type="ECO:0000256" key="5">
    <source>
        <dbReference type="ARBA" id="ARBA00022519"/>
    </source>
</evidence>
<protein>
    <submittedName>
        <fullName evidence="11">TonB family protein</fullName>
    </submittedName>
</protein>
<dbReference type="GO" id="GO:0015031">
    <property type="term" value="P:protein transport"/>
    <property type="evidence" value="ECO:0007669"/>
    <property type="project" value="UniProtKB-KW"/>
</dbReference>
<keyword evidence="7" id="KW-0653">Protein transport</keyword>
<dbReference type="GO" id="GO:0098797">
    <property type="term" value="C:plasma membrane protein complex"/>
    <property type="evidence" value="ECO:0007669"/>
    <property type="project" value="TreeGrafter"/>
</dbReference>
<dbReference type="SUPFAM" id="SSF74653">
    <property type="entry name" value="TolA/TonB C-terminal domain"/>
    <property type="match status" value="1"/>
</dbReference>
<keyword evidence="9" id="KW-0472">Membrane</keyword>
<keyword evidence="5" id="KW-0997">Cell inner membrane</keyword>
<dbReference type="Pfam" id="PF03544">
    <property type="entry name" value="TonB_C"/>
    <property type="match status" value="1"/>
</dbReference>
<evidence type="ECO:0000256" key="7">
    <source>
        <dbReference type="ARBA" id="ARBA00022927"/>
    </source>
</evidence>